<feature type="signal peptide" evidence="1">
    <location>
        <begin position="1"/>
        <end position="26"/>
    </location>
</feature>
<proteinExistence type="predicted"/>
<feature type="chain" id="PRO_5004846684" description="SLH domain-containing protein" evidence="1">
    <location>
        <begin position="27"/>
        <end position="80"/>
    </location>
</feature>
<evidence type="ECO:0000313" key="2">
    <source>
        <dbReference type="EMBL" id="GAE27458.1"/>
    </source>
</evidence>
<dbReference type="Proteomes" id="UP000018890">
    <property type="component" value="Unassembled WGS sequence"/>
</dbReference>
<evidence type="ECO:0000256" key="1">
    <source>
        <dbReference type="SAM" id="SignalP"/>
    </source>
</evidence>
<comment type="caution">
    <text evidence="2">The sequence shown here is derived from an EMBL/GenBank/DDBJ whole genome shotgun (WGS) entry which is preliminary data.</text>
</comment>
<name>W4Q711_9BACI</name>
<sequence length="80" mass="8851">MNKMQRFAFTSLAFSALLFISPSAFASEEEIGSELEPVSVEVDSYEPLYADVSEQHFAKAAIRFLSERGIVSGSTELIRT</sequence>
<dbReference type="RefSeq" id="WP_156314900.1">
    <property type="nucleotide sequence ID" value="NZ_BAUT01000051.1"/>
</dbReference>
<protein>
    <recommendedName>
        <fullName evidence="4">SLH domain-containing protein</fullName>
    </recommendedName>
</protein>
<organism evidence="2 3">
    <name type="scientific">Halalkalibacter wakoensis JCM 9140</name>
    <dbReference type="NCBI Taxonomy" id="1236970"/>
    <lineage>
        <taxon>Bacteria</taxon>
        <taxon>Bacillati</taxon>
        <taxon>Bacillota</taxon>
        <taxon>Bacilli</taxon>
        <taxon>Bacillales</taxon>
        <taxon>Bacillaceae</taxon>
        <taxon>Halalkalibacter</taxon>
    </lineage>
</organism>
<dbReference type="STRING" id="1236970.JCM9140_3605"/>
<keyword evidence="1" id="KW-0732">Signal</keyword>
<dbReference type="AlphaFoldDB" id="W4Q711"/>
<keyword evidence="3" id="KW-1185">Reference proteome</keyword>
<dbReference type="EMBL" id="BAUT01000051">
    <property type="protein sequence ID" value="GAE27458.1"/>
    <property type="molecule type" value="Genomic_DNA"/>
</dbReference>
<gene>
    <name evidence="2" type="ORF">JCM9140_3605</name>
</gene>
<reference evidence="2" key="1">
    <citation type="journal article" date="2014" name="Genome Announc.">
        <title>Draft Genome Sequences of Three Alkaliphilic Bacillus Strains, Bacillus wakoensis JCM 9140T, Bacillus akibai JCM 9157T, and Bacillus hemicellulosilyticus JCM 9152T.</title>
        <authorList>
            <person name="Yuki M."/>
            <person name="Oshima K."/>
            <person name="Suda W."/>
            <person name="Oshida Y."/>
            <person name="Kitamura K."/>
            <person name="Iida T."/>
            <person name="Hattori M."/>
            <person name="Ohkuma M."/>
        </authorList>
    </citation>
    <scope>NUCLEOTIDE SEQUENCE [LARGE SCALE GENOMIC DNA]</scope>
    <source>
        <strain evidence="2">JCM 9140</strain>
    </source>
</reference>
<evidence type="ECO:0000313" key="3">
    <source>
        <dbReference type="Proteomes" id="UP000018890"/>
    </source>
</evidence>
<evidence type="ECO:0008006" key="4">
    <source>
        <dbReference type="Google" id="ProtNLM"/>
    </source>
</evidence>
<accession>W4Q711</accession>